<gene>
    <name evidence="2" type="ORF">ASNO1_48780</name>
</gene>
<accession>A0ABQ6QX66</accession>
<reference evidence="2 3" key="1">
    <citation type="journal article" date="2024" name="Arch. Microbiol.">
        <title>Corallococcus caeni sp. nov., a novel myxobacterium isolated from activated sludge.</title>
        <authorList>
            <person name="Tomita S."/>
            <person name="Nakai R."/>
            <person name="Kuroda K."/>
            <person name="Kurashita H."/>
            <person name="Hatamoto M."/>
            <person name="Yamaguchi T."/>
            <person name="Narihiro T."/>
        </authorList>
    </citation>
    <scope>NUCLEOTIDE SEQUENCE [LARGE SCALE GENOMIC DNA]</scope>
    <source>
        <strain evidence="2 3">NO1</strain>
    </source>
</reference>
<feature type="signal peptide" evidence="1">
    <location>
        <begin position="1"/>
        <end position="23"/>
    </location>
</feature>
<comment type="caution">
    <text evidence="2">The sequence shown here is derived from an EMBL/GenBank/DDBJ whole genome shotgun (WGS) entry which is preliminary data.</text>
</comment>
<evidence type="ECO:0000256" key="1">
    <source>
        <dbReference type="SAM" id="SignalP"/>
    </source>
</evidence>
<evidence type="ECO:0000313" key="2">
    <source>
        <dbReference type="EMBL" id="GMU08625.1"/>
    </source>
</evidence>
<name>A0ABQ6QX66_9BACT</name>
<protein>
    <submittedName>
        <fullName evidence="2">Uncharacterized protein</fullName>
    </submittedName>
</protein>
<proteinExistence type="predicted"/>
<organism evidence="2 3">
    <name type="scientific">Corallococcus caeni</name>
    <dbReference type="NCBI Taxonomy" id="3082388"/>
    <lineage>
        <taxon>Bacteria</taxon>
        <taxon>Pseudomonadati</taxon>
        <taxon>Myxococcota</taxon>
        <taxon>Myxococcia</taxon>
        <taxon>Myxococcales</taxon>
        <taxon>Cystobacterineae</taxon>
        <taxon>Myxococcaceae</taxon>
        <taxon>Corallococcus</taxon>
    </lineage>
</organism>
<sequence length="102" mass="10899">MQSLLKSLLAGVVLSVVPATAFADELGIEDIPQCSEVCTCATACNTPCRFSRFLTQCWDSLCVDTCRSPWPVASARPVDALEADDAPVCQEPVRAPAQEVRG</sequence>
<keyword evidence="1" id="KW-0732">Signal</keyword>
<evidence type="ECO:0000313" key="3">
    <source>
        <dbReference type="Proteomes" id="UP001342631"/>
    </source>
</evidence>
<keyword evidence="3" id="KW-1185">Reference proteome</keyword>
<dbReference type="Proteomes" id="UP001342631">
    <property type="component" value="Unassembled WGS sequence"/>
</dbReference>
<dbReference type="EMBL" id="BTTX01000004">
    <property type="protein sequence ID" value="GMU08625.1"/>
    <property type="molecule type" value="Genomic_DNA"/>
</dbReference>
<dbReference type="RefSeq" id="WP_338279400.1">
    <property type="nucleotide sequence ID" value="NZ_BTTX01000004.1"/>
</dbReference>
<feature type="chain" id="PRO_5045795676" evidence="1">
    <location>
        <begin position="24"/>
        <end position="102"/>
    </location>
</feature>